<protein>
    <submittedName>
        <fullName evidence="1">Uncharacterized protein</fullName>
    </submittedName>
</protein>
<sequence length="134" mass="15650">MCNCKKLPTCVAEIEYLDRGFQFFGALIHNNYFETPDSEYLEPQLDYSQSMYHCIECGQKWYIECAPEQTLYPKFFLKINELVQTPSVNELQAAKQYLCILAHGGFGSEKCRMAECQNHKLLGRELCHLHIRFP</sequence>
<gene>
    <name evidence="1" type="ORF">LC20_07065</name>
</gene>
<proteinExistence type="predicted"/>
<reference evidence="1 2" key="1">
    <citation type="submission" date="2017-11" db="EMBL/GenBank/DDBJ databases">
        <title>The complete genome sequence and comparative genome analysis of Yersinia enterocolitica strain LC20.</title>
        <authorList>
            <person name="Shi G."/>
            <person name="Su M."/>
            <person name="Liang J."/>
            <person name="Gu W."/>
            <person name="Xiao Y."/>
            <person name="Zhang Z."/>
            <person name="Qiu H."/>
            <person name="Duan R."/>
            <person name="Zhang Z."/>
            <person name="Li Y."/>
            <person name="Zhang X."/>
            <person name="Ling Y."/>
            <person name="Song L."/>
            <person name="Chen M."/>
            <person name="Zhao Y."/>
            <person name="Wu J."/>
            <person name="Jing H."/>
            <person name="Xiao J."/>
            <person name="Wang X."/>
        </authorList>
    </citation>
    <scope>NUCLEOTIDE SEQUENCE [LARGE SCALE GENOMIC DNA]</scope>
    <source>
        <strain evidence="1 2">LC20</strain>
    </source>
</reference>
<evidence type="ECO:0000313" key="1">
    <source>
        <dbReference type="EMBL" id="ATX62771.1"/>
    </source>
</evidence>
<dbReference type="EMBL" id="CP007448">
    <property type="protein sequence ID" value="ATX62771.1"/>
    <property type="molecule type" value="Genomic_DNA"/>
</dbReference>
<name>A0A7U5STN3_YEREN</name>
<dbReference type="Proteomes" id="UP000230961">
    <property type="component" value="Chromosome"/>
</dbReference>
<dbReference type="KEGG" id="yel:LC20_07065"/>
<dbReference type="AlphaFoldDB" id="A0A7U5STN3"/>
<accession>A0A7U5STN3</accession>
<organism evidence="1 2">
    <name type="scientific">Yersinia enterocolitica LC20</name>
    <dbReference type="NCBI Taxonomy" id="1443113"/>
    <lineage>
        <taxon>Bacteria</taxon>
        <taxon>Pseudomonadati</taxon>
        <taxon>Pseudomonadota</taxon>
        <taxon>Gammaproteobacteria</taxon>
        <taxon>Enterobacterales</taxon>
        <taxon>Yersiniaceae</taxon>
        <taxon>Yersinia</taxon>
    </lineage>
</organism>
<evidence type="ECO:0000313" key="2">
    <source>
        <dbReference type="Proteomes" id="UP000230961"/>
    </source>
</evidence>